<gene>
    <name evidence="1" type="ORF">MEUPH1_LOCUS14252</name>
</gene>
<keyword evidence="2" id="KW-1185">Reference proteome</keyword>
<dbReference type="Pfam" id="PF05380">
    <property type="entry name" value="Peptidase_A17"/>
    <property type="match status" value="1"/>
</dbReference>
<dbReference type="InterPro" id="IPR008042">
    <property type="entry name" value="Retrotrans_Pao"/>
</dbReference>
<comment type="caution">
    <text evidence="1">The sequence shown here is derived from an EMBL/GenBank/DDBJ whole genome shotgun (WGS) entry which is preliminary data.</text>
</comment>
<proteinExistence type="predicted"/>
<evidence type="ECO:0000313" key="1">
    <source>
        <dbReference type="EMBL" id="CAI6358766.1"/>
    </source>
</evidence>
<dbReference type="PANTHER" id="PTHR47331">
    <property type="entry name" value="PHD-TYPE DOMAIN-CONTAINING PROTEIN"/>
    <property type="match status" value="1"/>
</dbReference>
<sequence length="180" mass="20443">MQKIWQTRVDWDATLPTEIEGEWRKCRANLIHLNTLKITRSLVGDGDMADIQLHGFADASLTAYGACLYLRVKNYNGEVITNLICSKSRVAPLKTISLPRLELLAAVLLVRLAAKYATSLFNLYQLSTNIFGLTLPSFYLGYRQNRQDGKHLLHTALAKYMKLRRFRSGTTSAPRITRQI</sequence>
<dbReference type="Proteomes" id="UP001160148">
    <property type="component" value="Unassembled WGS sequence"/>
</dbReference>
<evidence type="ECO:0000313" key="2">
    <source>
        <dbReference type="Proteomes" id="UP001160148"/>
    </source>
</evidence>
<dbReference type="AlphaFoldDB" id="A0AAV0WTH4"/>
<name>A0AAV0WTH4_9HEMI</name>
<dbReference type="EMBL" id="CARXXK010000002">
    <property type="protein sequence ID" value="CAI6358766.1"/>
    <property type="molecule type" value="Genomic_DNA"/>
</dbReference>
<organism evidence="1 2">
    <name type="scientific">Macrosiphum euphorbiae</name>
    <name type="common">potato aphid</name>
    <dbReference type="NCBI Taxonomy" id="13131"/>
    <lineage>
        <taxon>Eukaryota</taxon>
        <taxon>Metazoa</taxon>
        <taxon>Ecdysozoa</taxon>
        <taxon>Arthropoda</taxon>
        <taxon>Hexapoda</taxon>
        <taxon>Insecta</taxon>
        <taxon>Pterygota</taxon>
        <taxon>Neoptera</taxon>
        <taxon>Paraneoptera</taxon>
        <taxon>Hemiptera</taxon>
        <taxon>Sternorrhyncha</taxon>
        <taxon>Aphidomorpha</taxon>
        <taxon>Aphidoidea</taxon>
        <taxon>Aphididae</taxon>
        <taxon>Macrosiphini</taxon>
        <taxon>Macrosiphum</taxon>
    </lineage>
</organism>
<reference evidence="1 2" key="1">
    <citation type="submission" date="2023-01" db="EMBL/GenBank/DDBJ databases">
        <authorList>
            <person name="Whitehead M."/>
        </authorList>
    </citation>
    <scope>NUCLEOTIDE SEQUENCE [LARGE SCALE GENOMIC DNA]</scope>
</reference>
<accession>A0AAV0WTH4</accession>
<protein>
    <submittedName>
        <fullName evidence="1">Uncharacterized protein</fullName>
    </submittedName>
</protein>